<keyword evidence="2" id="KW-1185">Reference proteome</keyword>
<gene>
    <name evidence="1" type="ORF">AsAng_0028970</name>
</gene>
<protein>
    <submittedName>
        <fullName evidence="1">Uncharacterized protein</fullName>
    </submittedName>
</protein>
<name>A0A915YFH4_9BACT</name>
<proteinExistence type="predicted"/>
<sequence>MKLFKNGIALKMSTPRRSSKANFFYNQDKNLPHSLSYGANF</sequence>
<evidence type="ECO:0000313" key="2">
    <source>
        <dbReference type="Proteomes" id="UP001060919"/>
    </source>
</evidence>
<reference evidence="1" key="1">
    <citation type="submission" date="2022-09" db="EMBL/GenBank/DDBJ databases">
        <title>Aureispira anguillicida sp. nov., isolated from Leptocephalus of Japanese eel Anguilla japonica.</title>
        <authorList>
            <person name="Yuasa K."/>
            <person name="Mekata T."/>
            <person name="Ikunari K."/>
        </authorList>
    </citation>
    <scope>NUCLEOTIDE SEQUENCE</scope>
    <source>
        <strain evidence="1">EL160426</strain>
    </source>
</reference>
<dbReference type="Proteomes" id="UP001060919">
    <property type="component" value="Chromosome"/>
</dbReference>
<dbReference type="AlphaFoldDB" id="A0A915YFH4"/>
<accession>A0A915YFH4</accession>
<dbReference type="KEGG" id="aup:AsAng_0028970"/>
<evidence type="ECO:0000313" key="1">
    <source>
        <dbReference type="EMBL" id="BDS12182.1"/>
    </source>
</evidence>
<dbReference type="EMBL" id="AP026867">
    <property type="protein sequence ID" value="BDS12182.1"/>
    <property type="molecule type" value="Genomic_DNA"/>
</dbReference>
<organism evidence="1 2">
    <name type="scientific">Aureispira anguillae</name>
    <dbReference type="NCBI Taxonomy" id="2864201"/>
    <lineage>
        <taxon>Bacteria</taxon>
        <taxon>Pseudomonadati</taxon>
        <taxon>Bacteroidota</taxon>
        <taxon>Saprospiria</taxon>
        <taxon>Saprospirales</taxon>
        <taxon>Saprospiraceae</taxon>
        <taxon>Aureispira</taxon>
    </lineage>
</organism>